<dbReference type="Proteomes" id="UP000053676">
    <property type="component" value="Unassembled WGS sequence"/>
</dbReference>
<reference evidence="2" key="1">
    <citation type="journal article" date="2014" name="Nat. Genet.">
        <title>Genome of the human hookworm Necator americanus.</title>
        <authorList>
            <person name="Tang Y.T."/>
            <person name="Gao X."/>
            <person name="Rosa B.A."/>
            <person name="Abubucker S."/>
            <person name="Hallsworth-Pepin K."/>
            <person name="Martin J."/>
            <person name="Tyagi R."/>
            <person name="Heizer E."/>
            <person name="Zhang X."/>
            <person name="Bhonagiri-Palsikar V."/>
            <person name="Minx P."/>
            <person name="Warren W.C."/>
            <person name="Wang Q."/>
            <person name="Zhan B."/>
            <person name="Hotez P.J."/>
            <person name="Sternberg P.W."/>
            <person name="Dougall A."/>
            <person name="Gaze S.T."/>
            <person name="Mulvenna J."/>
            <person name="Sotillo J."/>
            <person name="Ranganathan S."/>
            <person name="Rabelo E.M."/>
            <person name="Wilson R.K."/>
            <person name="Felgner P.L."/>
            <person name="Bethony J."/>
            <person name="Hawdon J.M."/>
            <person name="Gasser R.B."/>
            <person name="Loukas A."/>
            <person name="Mitreva M."/>
        </authorList>
    </citation>
    <scope>NUCLEOTIDE SEQUENCE [LARGE SCALE GENOMIC DNA]</scope>
</reference>
<proteinExistence type="predicted"/>
<feature type="non-terminal residue" evidence="1">
    <location>
        <position position="74"/>
    </location>
</feature>
<dbReference type="KEGG" id="nai:NECAME_12662"/>
<gene>
    <name evidence="1" type="ORF">NECAME_12662</name>
</gene>
<name>W2T0W7_NECAM</name>
<keyword evidence="2" id="KW-1185">Reference proteome</keyword>
<sequence length="74" mass="8869">MRWRYIHCVSFLVERKTCVTSKSTGVLFQSQVTKLFRMARYILGALFQKLEESMTSVRKAMLNSLLWMMMNDYY</sequence>
<evidence type="ECO:0000313" key="2">
    <source>
        <dbReference type="Proteomes" id="UP000053676"/>
    </source>
</evidence>
<evidence type="ECO:0000313" key="1">
    <source>
        <dbReference type="EMBL" id="ETN74876.1"/>
    </source>
</evidence>
<dbReference type="AlphaFoldDB" id="W2T0W7"/>
<protein>
    <submittedName>
        <fullName evidence="1">Uncharacterized protein</fullName>
    </submittedName>
</protein>
<dbReference type="EMBL" id="KI660329">
    <property type="protein sequence ID" value="ETN74876.1"/>
    <property type="molecule type" value="Genomic_DNA"/>
</dbReference>
<organism evidence="1 2">
    <name type="scientific">Necator americanus</name>
    <name type="common">Human hookworm</name>
    <dbReference type="NCBI Taxonomy" id="51031"/>
    <lineage>
        <taxon>Eukaryota</taxon>
        <taxon>Metazoa</taxon>
        <taxon>Ecdysozoa</taxon>
        <taxon>Nematoda</taxon>
        <taxon>Chromadorea</taxon>
        <taxon>Rhabditida</taxon>
        <taxon>Rhabditina</taxon>
        <taxon>Rhabditomorpha</taxon>
        <taxon>Strongyloidea</taxon>
        <taxon>Ancylostomatidae</taxon>
        <taxon>Bunostominae</taxon>
        <taxon>Necator</taxon>
    </lineage>
</organism>
<accession>W2T0W7</accession>